<dbReference type="Pfam" id="PF00149">
    <property type="entry name" value="Metallophos"/>
    <property type="match status" value="1"/>
</dbReference>
<dbReference type="RefSeq" id="WP_110256815.1">
    <property type="nucleotide sequence ID" value="NZ_QJKB01000007.1"/>
</dbReference>
<dbReference type="PANTHER" id="PTHR37844">
    <property type="entry name" value="SER/THR PROTEIN PHOSPHATASE SUPERFAMILY (AFU_ORTHOLOGUE AFUA_1G14840)"/>
    <property type="match status" value="1"/>
</dbReference>
<feature type="domain" description="Calcineurin-like phosphoesterase" evidence="1">
    <location>
        <begin position="1"/>
        <end position="221"/>
    </location>
</feature>
<proteinExistence type="predicted"/>
<dbReference type="InterPro" id="IPR004843">
    <property type="entry name" value="Calcineurin-like_PHP"/>
</dbReference>
<evidence type="ECO:0000259" key="1">
    <source>
        <dbReference type="Pfam" id="PF00149"/>
    </source>
</evidence>
<dbReference type="AlphaFoldDB" id="A0A318JMZ4"/>
<dbReference type="SUPFAM" id="SSF56300">
    <property type="entry name" value="Metallo-dependent phosphatases"/>
    <property type="match status" value="1"/>
</dbReference>
<keyword evidence="3" id="KW-1185">Reference proteome</keyword>
<dbReference type="OrthoDB" id="356681at2"/>
<accession>A0A318JMZ4</accession>
<name>A0A318JMZ4_9BURK</name>
<organism evidence="2 3">
    <name type="scientific">Undibacterium pigrum</name>
    <dbReference type="NCBI Taxonomy" id="401470"/>
    <lineage>
        <taxon>Bacteria</taxon>
        <taxon>Pseudomonadati</taxon>
        <taxon>Pseudomonadota</taxon>
        <taxon>Betaproteobacteria</taxon>
        <taxon>Burkholderiales</taxon>
        <taxon>Oxalobacteraceae</taxon>
        <taxon>Undibacterium</taxon>
    </lineage>
</organism>
<dbReference type="Proteomes" id="UP000247792">
    <property type="component" value="Unassembled WGS sequence"/>
</dbReference>
<evidence type="ECO:0000313" key="2">
    <source>
        <dbReference type="EMBL" id="PXX41592.1"/>
    </source>
</evidence>
<dbReference type="PANTHER" id="PTHR37844:SF2">
    <property type="entry name" value="SER_THR PROTEIN PHOSPHATASE SUPERFAMILY (AFU_ORTHOLOGUE AFUA_1G14840)"/>
    <property type="match status" value="1"/>
</dbReference>
<dbReference type="InterPro" id="IPR029052">
    <property type="entry name" value="Metallo-depent_PP-like"/>
</dbReference>
<evidence type="ECO:0000313" key="3">
    <source>
        <dbReference type="Proteomes" id="UP000247792"/>
    </source>
</evidence>
<protein>
    <submittedName>
        <fullName evidence="2">Calcineurin-like phosphoesterase family protein</fullName>
    </submittedName>
</protein>
<dbReference type="Gene3D" id="3.60.21.10">
    <property type="match status" value="1"/>
</dbReference>
<dbReference type="GO" id="GO:0016787">
    <property type="term" value="F:hydrolase activity"/>
    <property type="evidence" value="ECO:0007669"/>
    <property type="project" value="InterPro"/>
</dbReference>
<reference evidence="2 3" key="1">
    <citation type="submission" date="2018-05" db="EMBL/GenBank/DDBJ databases">
        <title>Genomic Encyclopedia of Type Strains, Phase IV (KMG-IV): sequencing the most valuable type-strain genomes for metagenomic binning, comparative biology and taxonomic classification.</title>
        <authorList>
            <person name="Goeker M."/>
        </authorList>
    </citation>
    <scope>NUCLEOTIDE SEQUENCE [LARGE SCALE GENOMIC DNA]</scope>
    <source>
        <strain evidence="2 3">DSM 19792</strain>
    </source>
</reference>
<gene>
    <name evidence="2" type="ORF">DFR42_107243</name>
</gene>
<sequence>MRLQILSDLHLEAWGDTAPFGNPAISQPDVVVLAGDIHAGNKAVSWAAQHFAGIPVLYVHGNHEAYGKNLEDMQADIARACEATDNVHFLNASEYQIGEIRFLGATLWTDFCLFGEEHLPYTLQEAEDLMPDYQRITLAEQGYRKLLPTDTRKIHAKQKSWLNKRLNVPFSGSTVVVSHMAPSLKSVSPRYADDLLSAAFASQLDELAQKADLWIHGHMHESFDYQLGKCRVICNPCGYPLHSGRMENAAFDPDLIVDL</sequence>
<comment type="caution">
    <text evidence="2">The sequence shown here is derived from an EMBL/GenBank/DDBJ whole genome shotgun (WGS) entry which is preliminary data.</text>
</comment>
<dbReference type="EMBL" id="QJKB01000007">
    <property type="protein sequence ID" value="PXX41592.1"/>
    <property type="molecule type" value="Genomic_DNA"/>
</dbReference>